<keyword evidence="2" id="KW-1185">Reference proteome</keyword>
<dbReference type="EMBL" id="CAJVPS010055036">
    <property type="protein sequence ID" value="CAG8774984.1"/>
    <property type="molecule type" value="Genomic_DNA"/>
</dbReference>
<evidence type="ECO:0000313" key="2">
    <source>
        <dbReference type="Proteomes" id="UP000789508"/>
    </source>
</evidence>
<sequence length="82" mass="9295">NKCGEKVGELHSKGRFVVGIGSIHKTGIREIFPTPWGKTGTENITGLESFRPKPSPAQKYFQKKQELEEQINHHPQKENLNI</sequence>
<dbReference type="OrthoDB" id="10620812at2759"/>
<feature type="non-terminal residue" evidence="1">
    <location>
        <position position="1"/>
    </location>
</feature>
<evidence type="ECO:0000313" key="1">
    <source>
        <dbReference type="EMBL" id="CAG8774984.1"/>
    </source>
</evidence>
<comment type="caution">
    <text evidence="1">The sequence shown here is derived from an EMBL/GenBank/DDBJ whole genome shotgun (WGS) entry which is preliminary data.</text>
</comment>
<reference evidence="1" key="1">
    <citation type="submission" date="2021-06" db="EMBL/GenBank/DDBJ databases">
        <authorList>
            <person name="Kallberg Y."/>
            <person name="Tangrot J."/>
            <person name="Rosling A."/>
        </authorList>
    </citation>
    <scope>NUCLEOTIDE SEQUENCE</scope>
    <source>
        <strain evidence="1">FL130A</strain>
    </source>
</reference>
<feature type="non-terminal residue" evidence="1">
    <location>
        <position position="82"/>
    </location>
</feature>
<organism evidence="1 2">
    <name type="scientific">Ambispora leptoticha</name>
    <dbReference type="NCBI Taxonomy" id="144679"/>
    <lineage>
        <taxon>Eukaryota</taxon>
        <taxon>Fungi</taxon>
        <taxon>Fungi incertae sedis</taxon>
        <taxon>Mucoromycota</taxon>
        <taxon>Glomeromycotina</taxon>
        <taxon>Glomeromycetes</taxon>
        <taxon>Archaeosporales</taxon>
        <taxon>Ambisporaceae</taxon>
        <taxon>Ambispora</taxon>
    </lineage>
</organism>
<dbReference type="AlphaFoldDB" id="A0A9N9JD60"/>
<proteinExistence type="predicted"/>
<dbReference type="Proteomes" id="UP000789508">
    <property type="component" value="Unassembled WGS sequence"/>
</dbReference>
<gene>
    <name evidence="1" type="ORF">ALEPTO_LOCUS14350</name>
</gene>
<name>A0A9N9JD60_9GLOM</name>
<protein>
    <submittedName>
        <fullName evidence="1">9496_t:CDS:1</fullName>
    </submittedName>
</protein>
<accession>A0A9N9JD60</accession>